<dbReference type="Pfam" id="PF00406">
    <property type="entry name" value="ADK"/>
    <property type="match status" value="1"/>
</dbReference>
<evidence type="ECO:0000256" key="4">
    <source>
        <dbReference type="ARBA" id="ARBA00022777"/>
    </source>
</evidence>
<keyword evidence="3 5" id="KW-0547">Nucleotide-binding</keyword>
<dbReference type="InterPro" id="IPR027417">
    <property type="entry name" value="P-loop_NTPase"/>
</dbReference>
<dbReference type="AlphaFoldDB" id="S2W1I5"/>
<comment type="caution">
    <text evidence="8">The sequence shown here is derived from an EMBL/GenBank/DDBJ whole genome shotgun (WGS) entry which is preliminary data.</text>
</comment>
<comment type="similarity">
    <text evidence="5 6">Belongs to the adenylate kinase family.</text>
</comment>
<dbReference type="CDD" id="cd01428">
    <property type="entry name" value="ADK"/>
    <property type="match status" value="1"/>
</dbReference>
<name>S2W1I5_9ACTN</name>
<feature type="region of interest" description="NMP" evidence="5">
    <location>
        <begin position="25"/>
        <end position="54"/>
    </location>
</feature>
<keyword evidence="5 7" id="KW-0067">ATP-binding</keyword>
<dbReference type="NCBIfam" id="NF011100">
    <property type="entry name" value="PRK14527.1"/>
    <property type="match status" value="1"/>
</dbReference>
<evidence type="ECO:0000256" key="3">
    <source>
        <dbReference type="ARBA" id="ARBA00022741"/>
    </source>
</evidence>
<keyword evidence="1 5" id="KW-0808">Transferase</keyword>
<dbReference type="Gene3D" id="3.40.50.300">
    <property type="entry name" value="P-loop containing nucleotide triphosphate hydrolases"/>
    <property type="match status" value="1"/>
</dbReference>
<feature type="binding site" evidence="5">
    <location>
        <begin position="52"/>
        <end position="54"/>
    </location>
    <ligand>
        <name>AMP</name>
        <dbReference type="ChEBI" id="CHEBI:456215"/>
    </ligand>
</feature>
<sequence>MGAPGAGKGTQADGIANRYDVPAISTGDIFRANVKNQTPLGKQVKAIMDAGDYVPDELTESIVFDRLEAPDASAGFLLDGFPRTMHQVDALDDYLEKHNLGLDAVVVLDVDDETLIERLLKRAEIEGRSDDNEETIRNRMKVYNTSTAPLLDHYKQLGLVLAINGEGTVEEISERIHNALDKLDK</sequence>
<dbReference type="SUPFAM" id="SSF52540">
    <property type="entry name" value="P-loop containing nucleoside triphosphate hydrolases"/>
    <property type="match status" value="1"/>
</dbReference>
<feature type="binding site" evidence="5">
    <location>
        <begin position="5"/>
        <end position="10"/>
    </location>
    <ligand>
        <name>ATP</name>
        <dbReference type="ChEBI" id="CHEBI:30616"/>
    </ligand>
</feature>
<dbReference type="NCBIfam" id="NF011101">
    <property type="entry name" value="PRK14528.1"/>
    <property type="match status" value="1"/>
</dbReference>
<evidence type="ECO:0000256" key="5">
    <source>
        <dbReference type="HAMAP-Rule" id="MF_00235"/>
    </source>
</evidence>
<keyword evidence="9" id="KW-1185">Reference proteome</keyword>
<feature type="binding site" evidence="5">
    <location>
        <begin position="80"/>
        <end position="83"/>
    </location>
    <ligand>
        <name>AMP</name>
        <dbReference type="ChEBI" id="CHEBI:456215"/>
    </ligand>
</feature>
<protein>
    <recommendedName>
        <fullName evidence="5 7">Adenylate kinase</fullName>
        <shortName evidence="5">AK</shortName>
        <ecNumber evidence="5 7">2.7.4.3</ecNumber>
    </recommendedName>
    <alternativeName>
        <fullName evidence="5">ATP-AMP transphosphorylase</fullName>
    </alternativeName>
    <alternativeName>
        <fullName evidence="5">ATP:AMP phosphotransferase</fullName>
    </alternativeName>
    <alternativeName>
        <fullName evidence="5">Adenylate monophosphate kinase</fullName>
    </alternativeName>
</protein>
<feature type="binding site" evidence="5">
    <location>
        <position position="87"/>
    </location>
    <ligand>
        <name>AMP</name>
        <dbReference type="ChEBI" id="CHEBI:456215"/>
    </ligand>
</feature>
<dbReference type="InterPro" id="IPR000850">
    <property type="entry name" value="Adenylat/UMP-CMP_kin"/>
</dbReference>
<dbReference type="InterPro" id="IPR033690">
    <property type="entry name" value="Adenylat_kinase_CS"/>
</dbReference>
<dbReference type="STRING" id="883161.HMPREF9306_00555"/>
<dbReference type="NCBIfam" id="NF011104">
    <property type="entry name" value="PRK14531.1"/>
    <property type="match status" value="1"/>
</dbReference>
<reference evidence="8 9" key="1">
    <citation type="submission" date="2013-04" db="EMBL/GenBank/DDBJ databases">
        <title>The Genome Sequence of Propionimicrobium lymphophilum ACS-093-V-SCH5.</title>
        <authorList>
            <consortium name="The Broad Institute Genomics Platform"/>
            <person name="Earl A."/>
            <person name="Ward D."/>
            <person name="Feldgarden M."/>
            <person name="Gevers D."/>
            <person name="Saerens B."/>
            <person name="Vaneechoutte M."/>
            <person name="Walker B."/>
            <person name="Young S."/>
            <person name="Zeng Q."/>
            <person name="Gargeya S."/>
            <person name="Fitzgerald M."/>
            <person name="Haas B."/>
            <person name="Abouelleil A."/>
            <person name="Allen A.W."/>
            <person name="Alvarado L."/>
            <person name="Arachchi H.M."/>
            <person name="Berlin A.M."/>
            <person name="Chapman S.B."/>
            <person name="Gainer-Dewar J."/>
            <person name="Goldberg J."/>
            <person name="Griggs A."/>
            <person name="Gujja S."/>
            <person name="Hansen M."/>
            <person name="Howarth C."/>
            <person name="Imamovic A."/>
            <person name="Ireland A."/>
            <person name="Larimer J."/>
            <person name="McCowan C."/>
            <person name="Murphy C."/>
            <person name="Pearson M."/>
            <person name="Poon T.W."/>
            <person name="Priest M."/>
            <person name="Roberts A."/>
            <person name="Saif S."/>
            <person name="Shea T."/>
            <person name="Sisk P."/>
            <person name="Sykes S."/>
            <person name="Wortman J."/>
            <person name="Nusbaum C."/>
            <person name="Birren B."/>
        </authorList>
    </citation>
    <scope>NUCLEOTIDE SEQUENCE [LARGE SCALE GENOMIC DNA]</scope>
    <source>
        <strain evidence="8 9">ACS-093-V-SCH5</strain>
    </source>
</reference>
<feature type="binding site" evidence="5">
    <location>
        <position position="128"/>
    </location>
    <ligand>
        <name>AMP</name>
        <dbReference type="ChEBI" id="CHEBI:456215"/>
    </ligand>
</feature>
<dbReference type="HOGENOM" id="CLU_032354_4_1_11"/>
<proteinExistence type="inferred from homology"/>
<dbReference type="NCBIfam" id="NF011105">
    <property type="entry name" value="PRK14532.1"/>
    <property type="match status" value="1"/>
</dbReference>
<evidence type="ECO:0000256" key="2">
    <source>
        <dbReference type="ARBA" id="ARBA00022727"/>
    </source>
</evidence>
<comment type="catalytic activity">
    <reaction evidence="5 7">
        <text>AMP + ATP = 2 ADP</text>
        <dbReference type="Rhea" id="RHEA:12973"/>
        <dbReference type="ChEBI" id="CHEBI:30616"/>
        <dbReference type="ChEBI" id="CHEBI:456215"/>
        <dbReference type="ChEBI" id="CHEBI:456216"/>
        <dbReference type="EC" id="2.7.4.3"/>
    </reaction>
</comment>
<dbReference type="GO" id="GO:0004017">
    <property type="term" value="F:AMP kinase activity"/>
    <property type="evidence" value="ECO:0007669"/>
    <property type="project" value="UniProtKB-UniRule"/>
</dbReference>
<comment type="function">
    <text evidence="5">Catalyzes the reversible transfer of the terminal phosphate group between ATP and AMP. Plays an important role in cellular energy homeostasis and in adenine nucleotide metabolism.</text>
</comment>
<feature type="binding site" evidence="5">
    <location>
        <position position="122"/>
    </location>
    <ligand>
        <name>ATP</name>
        <dbReference type="ChEBI" id="CHEBI:30616"/>
    </ligand>
</feature>
<comment type="caution">
    <text evidence="5">Lacks conserved residue(s) required for the propagation of feature annotation.</text>
</comment>
<evidence type="ECO:0000256" key="6">
    <source>
        <dbReference type="RuleBase" id="RU003330"/>
    </source>
</evidence>
<keyword evidence="5" id="KW-0963">Cytoplasm</keyword>
<feature type="binding site" evidence="5">
    <location>
        <position position="139"/>
    </location>
    <ligand>
        <name>AMP</name>
        <dbReference type="ChEBI" id="CHEBI:456215"/>
    </ligand>
</feature>
<dbReference type="PATRIC" id="fig|883161.3.peg.562"/>
<feature type="binding site" evidence="5">
    <location>
        <position position="167"/>
    </location>
    <ligand>
        <name>ATP</name>
        <dbReference type="ChEBI" id="CHEBI:30616"/>
    </ligand>
</feature>
<dbReference type="GO" id="GO:0044209">
    <property type="term" value="P:AMP salvage"/>
    <property type="evidence" value="ECO:0007669"/>
    <property type="project" value="UniProtKB-UniRule"/>
</dbReference>
<keyword evidence="4 5" id="KW-0418">Kinase</keyword>
<dbReference type="EC" id="2.7.4.3" evidence="5 7"/>
<dbReference type="EMBL" id="AGZR01000005">
    <property type="protein sequence ID" value="EPD33026.1"/>
    <property type="molecule type" value="Genomic_DNA"/>
</dbReference>
<evidence type="ECO:0000313" key="8">
    <source>
        <dbReference type="EMBL" id="EPD33026.1"/>
    </source>
</evidence>
<dbReference type="GO" id="GO:0005737">
    <property type="term" value="C:cytoplasm"/>
    <property type="evidence" value="ECO:0007669"/>
    <property type="project" value="UniProtKB-SubCell"/>
</dbReference>
<comment type="domain">
    <text evidence="5">Consists of three domains, a large central CORE domain and two small peripheral domains, NMPbind and LID, which undergo movements during catalysis. The LID domain closes over the site of phosphoryl transfer upon ATP binding. Assembling and dissambling the active center during each catalytic cycle provides an effective means to prevent ATP hydrolysis.</text>
</comment>
<organism evidence="8 9">
    <name type="scientific">Propionimicrobium lymphophilum ACS-093-V-SCH5</name>
    <dbReference type="NCBI Taxonomy" id="883161"/>
    <lineage>
        <taxon>Bacteria</taxon>
        <taxon>Bacillati</taxon>
        <taxon>Actinomycetota</taxon>
        <taxon>Actinomycetes</taxon>
        <taxon>Propionibacteriales</taxon>
        <taxon>Propionibacteriaceae</taxon>
        <taxon>Propionimicrobium</taxon>
    </lineage>
</organism>
<dbReference type="NCBIfam" id="NF001381">
    <property type="entry name" value="PRK00279.1-3"/>
    <property type="match status" value="1"/>
</dbReference>
<dbReference type="Proteomes" id="UP000014417">
    <property type="component" value="Unassembled WGS sequence"/>
</dbReference>
<feature type="binding site" evidence="5">
    <location>
        <position position="31"/>
    </location>
    <ligand>
        <name>AMP</name>
        <dbReference type="ChEBI" id="CHEBI:456215"/>
    </ligand>
</feature>
<dbReference type="HAMAP" id="MF_00235">
    <property type="entry name" value="Adenylate_kinase_Adk"/>
    <property type="match status" value="1"/>
</dbReference>
<evidence type="ECO:0000256" key="7">
    <source>
        <dbReference type="RuleBase" id="RU003331"/>
    </source>
</evidence>
<dbReference type="UniPathway" id="UPA00588">
    <property type="reaction ID" value="UER00649"/>
</dbReference>
<accession>S2W1I5</accession>
<evidence type="ECO:0000256" key="1">
    <source>
        <dbReference type="ARBA" id="ARBA00022679"/>
    </source>
</evidence>
<evidence type="ECO:0000313" key="9">
    <source>
        <dbReference type="Proteomes" id="UP000014417"/>
    </source>
</evidence>
<dbReference type="PANTHER" id="PTHR23359">
    <property type="entry name" value="NUCLEOTIDE KINASE"/>
    <property type="match status" value="1"/>
</dbReference>
<keyword evidence="2 5" id="KW-0545">Nucleotide biosynthesis</keyword>
<gene>
    <name evidence="5" type="primary">adk</name>
    <name evidence="8" type="ORF">HMPREF9306_00555</name>
</gene>
<comment type="subunit">
    <text evidence="5 7">Monomer.</text>
</comment>
<dbReference type="GO" id="GO:0005524">
    <property type="term" value="F:ATP binding"/>
    <property type="evidence" value="ECO:0007669"/>
    <property type="project" value="UniProtKB-UniRule"/>
</dbReference>
<feature type="binding site" evidence="5">
    <location>
        <position position="26"/>
    </location>
    <ligand>
        <name>AMP</name>
        <dbReference type="ChEBI" id="CHEBI:456215"/>
    </ligand>
</feature>
<comment type="pathway">
    <text evidence="5">Purine metabolism; AMP biosynthesis via salvage pathway; AMP from ADP: step 1/1.</text>
</comment>
<dbReference type="PROSITE" id="PS00113">
    <property type="entry name" value="ADENYLATE_KINASE"/>
    <property type="match status" value="1"/>
</dbReference>
<comment type="subcellular location">
    <subcellularLocation>
        <location evidence="5 7">Cytoplasm</location>
    </subcellularLocation>
</comment>
<dbReference type="PRINTS" id="PR00094">
    <property type="entry name" value="ADENYLTKNASE"/>
</dbReference>